<evidence type="ECO:0000259" key="5">
    <source>
        <dbReference type="Pfam" id="PF10516"/>
    </source>
</evidence>
<dbReference type="InterPro" id="IPR011990">
    <property type="entry name" value="TPR-like_helical_dom_sf"/>
</dbReference>
<dbReference type="Pfam" id="PF10516">
    <property type="entry name" value="SHNi-TPR"/>
    <property type="match status" value="1"/>
</dbReference>
<dbReference type="Proteomes" id="UP000319257">
    <property type="component" value="Unassembled WGS sequence"/>
</dbReference>
<keyword evidence="7" id="KW-1185">Reference proteome</keyword>
<evidence type="ECO:0000313" key="7">
    <source>
        <dbReference type="Proteomes" id="UP000319257"/>
    </source>
</evidence>
<dbReference type="PANTHER" id="PTHR15081">
    <property type="entry name" value="NUCLEAR AUTOANTIGENIC SPERM PROTEIN NASP -RELATED"/>
    <property type="match status" value="1"/>
</dbReference>
<evidence type="ECO:0000256" key="3">
    <source>
        <dbReference type="SAM" id="Coils"/>
    </source>
</evidence>
<keyword evidence="1" id="KW-0677">Repeat</keyword>
<evidence type="ECO:0000256" key="2">
    <source>
        <dbReference type="ARBA" id="ARBA00022803"/>
    </source>
</evidence>
<dbReference type="InParanoid" id="A0A507BLI7"/>
<protein>
    <recommendedName>
        <fullName evidence="5">Tetratricopeptide SHNi-TPR domain-containing protein</fullName>
    </recommendedName>
</protein>
<feature type="compositionally biased region" description="Basic and acidic residues" evidence="4">
    <location>
        <begin position="452"/>
        <end position="463"/>
    </location>
</feature>
<dbReference type="GO" id="GO:0005654">
    <property type="term" value="C:nucleoplasm"/>
    <property type="evidence" value="ECO:0007669"/>
    <property type="project" value="TreeGrafter"/>
</dbReference>
<organism evidence="6 7">
    <name type="scientific">Thyridium curvatum</name>
    <dbReference type="NCBI Taxonomy" id="1093900"/>
    <lineage>
        <taxon>Eukaryota</taxon>
        <taxon>Fungi</taxon>
        <taxon>Dikarya</taxon>
        <taxon>Ascomycota</taxon>
        <taxon>Pezizomycotina</taxon>
        <taxon>Sordariomycetes</taxon>
        <taxon>Sordariomycetidae</taxon>
        <taxon>Thyridiales</taxon>
        <taxon>Thyridiaceae</taxon>
        <taxon>Thyridium</taxon>
    </lineage>
</organism>
<accession>A0A507BLI7</accession>
<evidence type="ECO:0000313" key="6">
    <source>
        <dbReference type="EMBL" id="TPX18061.1"/>
    </source>
</evidence>
<keyword evidence="3" id="KW-0175">Coiled coil</keyword>
<feature type="compositionally biased region" description="Basic and acidic residues" evidence="4">
    <location>
        <begin position="511"/>
        <end position="522"/>
    </location>
</feature>
<dbReference type="AlphaFoldDB" id="A0A507BLI7"/>
<feature type="region of interest" description="Disordered" evidence="4">
    <location>
        <begin position="126"/>
        <end position="231"/>
    </location>
</feature>
<feature type="domain" description="Tetratricopeptide SHNi-TPR" evidence="5">
    <location>
        <begin position="284"/>
        <end position="320"/>
    </location>
</feature>
<dbReference type="InterPro" id="IPR051730">
    <property type="entry name" value="NASP-like"/>
</dbReference>
<dbReference type="EMBL" id="SKBQ01000122">
    <property type="protein sequence ID" value="TPX18061.1"/>
    <property type="molecule type" value="Genomic_DNA"/>
</dbReference>
<dbReference type="PANTHER" id="PTHR15081:SF1">
    <property type="entry name" value="NUCLEAR AUTOANTIGENIC SPERM PROTEIN"/>
    <property type="match status" value="1"/>
</dbReference>
<feature type="compositionally biased region" description="Acidic residues" evidence="4">
    <location>
        <begin position="205"/>
        <end position="230"/>
    </location>
</feature>
<feature type="compositionally biased region" description="Basic and acidic residues" evidence="4">
    <location>
        <begin position="185"/>
        <end position="196"/>
    </location>
</feature>
<dbReference type="SUPFAM" id="SSF48452">
    <property type="entry name" value="TPR-like"/>
    <property type="match status" value="1"/>
</dbReference>
<gene>
    <name evidence="6" type="ORF">E0L32_011880</name>
</gene>
<dbReference type="InterPro" id="IPR019544">
    <property type="entry name" value="Tetratricopeptide_SHNi-TPR_dom"/>
</dbReference>
<dbReference type="GO" id="GO:0006335">
    <property type="term" value="P:DNA replication-dependent chromatin assembly"/>
    <property type="evidence" value="ECO:0007669"/>
    <property type="project" value="TreeGrafter"/>
</dbReference>
<dbReference type="STRING" id="1093900.A0A507BLI7"/>
<evidence type="ECO:0000256" key="4">
    <source>
        <dbReference type="SAM" id="MobiDB-lite"/>
    </source>
</evidence>
<comment type="caution">
    <text evidence="6">The sequence shown here is derived from an EMBL/GenBank/DDBJ whole genome shotgun (WGS) entry which is preliminary data.</text>
</comment>
<proteinExistence type="predicted"/>
<evidence type="ECO:0000256" key="1">
    <source>
        <dbReference type="ARBA" id="ARBA00022737"/>
    </source>
</evidence>
<dbReference type="OrthoDB" id="5587616at2759"/>
<keyword evidence="2" id="KW-0802">TPR repeat</keyword>
<feature type="coiled-coil region" evidence="3">
    <location>
        <begin position="364"/>
        <end position="414"/>
    </location>
</feature>
<dbReference type="GO" id="GO:0034080">
    <property type="term" value="P:CENP-A containing chromatin assembly"/>
    <property type="evidence" value="ECO:0007669"/>
    <property type="project" value="TreeGrafter"/>
</dbReference>
<reference evidence="6 7" key="1">
    <citation type="submission" date="2019-06" db="EMBL/GenBank/DDBJ databases">
        <title>Draft genome sequence of the filamentous fungus Phialemoniopsis curvata isolated from diesel fuel.</title>
        <authorList>
            <person name="Varaljay V.A."/>
            <person name="Lyon W.J."/>
            <person name="Crouch A.L."/>
            <person name="Drake C.E."/>
            <person name="Hollomon J.M."/>
            <person name="Nadeau L.J."/>
            <person name="Nunn H.S."/>
            <person name="Stevenson B.S."/>
            <person name="Bojanowski C.L."/>
            <person name="Crookes-Goodson W.J."/>
        </authorList>
    </citation>
    <scope>NUCLEOTIDE SEQUENCE [LARGE SCALE GENOMIC DNA]</scope>
    <source>
        <strain evidence="6 7">D216</strain>
    </source>
</reference>
<dbReference type="GO" id="GO:0042393">
    <property type="term" value="F:histone binding"/>
    <property type="evidence" value="ECO:0007669"/>
    <property type="project" value="TreeGrafter"/>
</dbReference>
<dbReference type="Gene3D" id="1.25.40.10">
    <property type="entry name" value="Tetratricopeptide repeat domain"/>
    <property type="match status" value="1"/>
</dbReference>
<sequence length="522" mass="56008">MADQNPPAEQQAAPAAAAPVALPTVAETLAPIGGTETPGGPATGTVTPALSELPLEQVEYSLRVSLAERSAKGQALYGHKNYEEASEVFAQAAEMQAEMNGEMDPRNAEILFYYGRSLFKVGQSKSDVLGGKAPEAKSNKAAPKKAKSAAPKQEEVKTEETKQEPTEAEKVTEAGVAIVAAEATKGAKEEGVEGKKPLFQFTGDENFDDSDEDEEAEGEGEDDDEEDDDLAVAFEILDLARVLFLKRLEQAEAQAAETKPADTENPEGEGGEKLSIHHIKERLADTHDLLAEIQLENERYPNAITDSRASLKYKKELYPEDSEIIAEAHFKLSLALEFAAITTSEEDKQKGEQQVDQALRDEAATELEAAIASTRLKLQNKEVELATLHSPEDNELTRKQIAEVKEIIADMEQRLADLRKPPVDVNAVLGNEVGNAMGGILGATLGESAAETEARVEEAKKTATDLTGLVRKKNKDDAPKPAPATQEPAKTNGSETNGKRKAEDSADGGDDQAKKAKVDVAA</sequence>
<dbReference type="GeneID" id="41979327"/>
<name>A0A507BLI7_9PEZI</name>
<feature type="region of interest" description="Disordered" evidence="4">
    <location>
        <begin position="27"/>
        <end position="46"/>
    </location>
</feature>
<dbReference type="RefSeq" id="XP_030999772.1">
    <property type="nucleotide sequence ID" value="XM_031134659.1"/>
</dbReference>
<feature type="compositionally biased region" description="Basic and acidic residues" evidence="4">
    <location>
        <begin position="152"/>
        <end position="172"/>
    </location>
</feature>
<feature type="region of interest" description="Disordered" evidence="4">
    <location>
        <begin position="452"/>
        <end position="522"/>
    </location>
</feature>